<evidence type="ECO:0000259" key="1">
    <source>
        <dbReference type="PROSITE" id="PS50234"/>
    </source>
</evidence>
<dbReference type="PANTHER" id="PTHR34351">
    <property type="entry name" value="SLR1927 PROTEIN-RELATED"/>
    <property type="match status" value="1"/>
</dbReference>
<evidence type="ECO:0000313" key="3">
    <source>
        <dbReference type="Proteomes" id="UP000195437"/>
    </source>
</evidence>
<dbReference type="Pfam" id="PF01882">
    <property type="entry name" value="DUF58"/>
    <property type="match status" value="1"/>
</dbReference>
<dbReference type="PANTHER" id="PTHR34351:SF2">
    <property type="entry name" value="DUF58 DOMAIN-CONTAINING PROTEIN"/>
    <property type="match status" value="1"/>
</dbReference>
<reference evidence="3" key="1">
    <citation type="submission" date="2017-05" db="EMBL/GenBank/DDBJ databases">
        <authorList>
            <person name="Sung H."/>
        </authorList>
    </citation>
    <scope>NUCLEOTIDE SEQUENCE [LARGE SCALE GENOMIC DNA]</scope>
    <source>
        <strain evidence="3">AR23208</strain>
    </source>
</reference>
<accession>A0A1Y0IM88</accession>
<proteinExistence type="predicted"/>
<dbReference type="RefSeq" id="WP_087456541.1">
    <property type="nucleotide sequence ID" value="NZ_CP021434.1"/>
</dbReference>
<dbReference type="OrthoDB" id="140416at2"/>
<name>A0A1Y0IM88_9BACL</name>
<dbReference type="InterPro" id="IPR002881">
    <property type="entry name" value="DUF58"/>
</dbReference>
<keyword evidence="3" id="KW-1185">Reference proteome</keyword>
<dbReference type="EMBL" id="CP021434">
    <property type="protein sequence ID" value="ARU61159.1"/>
    <property type="molecule type" value="Genomic_DNA"/>
</dbReference>
<feature type="domain" description="VWFA" evidence="1">
    <location>
        <begin position="234"/>
        <end position="402"/>
    </location>
</feature>
<dbReference type="InterPro" id="IPR002035">
    <property type="entry name" value="VWF_A"/>
</dbReference>
<protein>
    <recommendedName>
        <fullName evidence="1">VWFA domain-containing protein</fullName>
    </recommendedName>
</protein>
<evidence type="ECO:0000313" key="2">
    <source>
        <dbReference type="EMBL" id="ARU61159.1"/>
    </source>
</evidence>
<gene>
    <name evidence="2" type="ORF">CBW65_09020</name>
</gene>
<organism evidence="2 3">
    <name type="scientific">Tumebacillus avium</name>
    <dbReference type="NCBI Taxonomy" id="1903704"/>
    <lineage>
        <taxon>Bacteria</taxon>
        <taxon>Bacillati</taxon>
        <taxon>Bacillota</taxon>
        <taxon>Bacilli</taxon>
        <taxon>Bacillales</taxon>
        <taxon>Alicyclobacillaceae</taxon>
        <taxon>Tumebacillus</taxon>
    </lineage>
</organism>
<dbReference type="PROSITE" id="PS50234">
    <property type="entry name" value="VWFA"/>
    <property type="match status" value="1"/>
</dbReference>
<sequence length="408" mass="46605">MRRFGRILLWLILLFATFAYGKFQGGFAAWFMFYAAVLLAVYELGTARYALRDAKSERRLSSLKINAGQTLEVDIVIEIEGRKWPLPWLVVEDTLPTRLLLQSGSNRELHFPGYNRKLRLTYSLPNMPRGKYVLGDTRLVTGDIFGLTKKELVHQRTDEVTVYPKIIPIPYWHTINKFNIGHTNAQNRMAEDSSNVIGVRDYAQGDRLSRIHWRASARTGSLKTKEFELHVTNDMMFFLNRSEDAYRGGSNQLFELAVTTVASLLKHASSKKYSVGLTSYGRERVTIAQSRNFEQYLRIIEHLAIVQADGADEYNDAILREVNHLQRGSTIVLVTPVLDQPLVQLIGFLEYRKIKAELFYIVGGRQLNEVDLSHMGKLEMLGVHTYVVRDENELEDVVRGPISYASNG</sequence>
<dbReference type="KEGG" id="tum:CBW65_09020"/>
<dbReference type="AlphaFoldDB" id="A0A1Y0IM88"/>
<dbReference type="Proteomes" id="UP000195437">
    <property type="component" value="Chromosome"/>
</dbReference>